<accession>A0A285URH4</accession>
<feature type="domain" description="Core-binding (CB)" evidence="7">
    <location>
        <begin position="61"/>
        <end position="143"/>
    </location>
</feature>
<evidence type="ECO:0000256" key="5">
    <source>
        <dbReference type="PROSITE-ProRule" id="PRU01248"/>
    </source>
</evidence>
<dbReference type="InterPro" id="IPR013762">
    <property type="entry name" value="Integrase-like_cat_sf"/>
</dbReference>
<evidence type="ECO:0000256" key="2">
    <source>
        <dbReference type="ARBA" id="ARBA00022908"/>
    </source>
</evidence>
<dbReference type="OrthoDB" id="9803188at2"/>
<dbReference type="GO" id="GO:0015074">
    <property type="term" value="P:DNA integration"/>
    <property type="evidence" value="ECO:0007669"/>
    <property type="project" value="UniProtKB-KW"/>
</dbReference>
<dbReference type="Pfam" id="PF14659">
    <property type="entry name" value="Phage_int_SAM_3"/>
    <property type="match status" value="1"/>
</dbReference>
<keyword evidence="9" id="KW-1185">Reference proteome</keyword>
<dbReference type="PROSITE" id="PS51898">
    <property type="entry name" value="TYR_RECOMBINASE"/>
    <property type="match status" value="1"/>
</dbReference>
<dbReference type="RefSeq" id="WP_097151113.1">
    <property type="nucleotide sequence ID" value="NZ_OBQC01000020.1"/>
</dbReference>
<dbReference type="CDD" id="cd01189">
    <property type="entry name" value="INT_ICEBs1_C_like"/>
    <property type="match status" value="1"/>
</dbReference>
<dbReference type="Pfam" id="PF00589">
    <property type="entry name" value="Phage_integrase"/>
    <property type="match status" value="1"/>
</dbReference>
<evidence type="ECO:0000256" key="4">
    <source>
        <dbReference type="ARBA" id="ARBA00023172"/>
    </source>
</evidence>
<comment type="similarity">
    <text evidence="1">Belongs to the 'phage' integrase family.</text>
</comment>
<keyword evidence="4" id="KW-0233">DNA recombination</keyword>
<dbReference type="PROSITE" id="PS51900">
    <property type="entry name" value="CB"/>
    <property type="match status" value="1"/>
</dbReference>
<evidence type="ECO:0000256" key="1">
    <source>
        <dbReference type="ARBA" id="ARBA00008857"/>
    </source>
</evidence>
<evidence type="ECO:0000256" key="3">
    <source>
        <dbReference type="ARBA" id="ARBA00023125"/>
    </source>
</evidence>
<dbReference type="GO" id="GO:0003677">
    <property type="term" value="F:DNA binding"/>
    <property type="evidence" value="ECO:0007669"/>
    <property type="project" value="UniProtKB-UniRule"/>
</dbReference>
<proteinExistence type="inferred from homology"/>
<keyword evidence="2" id="KW-0229">DNA integration</keyword>
<dbReference type="InterPro" id="IPR002104">
    <property type="entry name" value="Integrase_catalytic"/>
</dbReference>
<dbReference type="EMBL" id="OBQC01000020">
    <property type="protein sequence ID" value="SOC44460.1"/>
    <property type="molecule type" value="Genomic_DNA"/>
</dbReference>
<dbReference type="AlphaFoldDB" id="A0A285URH4"/>
<evidence type="ECO:0000313" key="8">
    <source>
        <dbReference type="EMBL" id="SOC44460.1"/>
    </source>
</evidence>
<dbReference type="InterPro" id="IPR004107">
    <property type="entry name" value="Integrase_SAM-like_N"/>
</dbReference>
<name>A0A285URH4_9BACL</name>
<evidence type="ECO:0000259" key="6">
    <source>
        <dbReference type="PROSITE" id="PS51898"/>
    </source>
</evidence>
<dbReference type="InterPro" id="IPR044068">
    <property type="entry name" value="CB"/>
</dbReference>
<feature type="domain" description="Tyr recombinase" evidence="6">
    <location>
        <begin position="164"/>
        <end position="359"/>
    </location>
</feature>
<protein>
    <submittedName>
        <fullName evidence="8">Site-specific recombinase XerD</fullName>
    </submittedName>
</protein>
<dbReference type="SUPFAM" id="SSF56349">
    <property type="entry name" value="DNA breaking-rejoining enzymes"/>
    <property type="match status" value="1"/>
</dbReference>
<evidence type="ECO:0000259" key="7">
    <source>
        <dbReference type="PROSITE" id="PS51900"/>
    </source>
</evidence>
<evidence type="ECO:0000313" key="9">
    <source>
        <dbReference type="Proteomes" id="UP000219252"/>
    </source>
</evidence>
<dbReference type="InterPro" id="IPR028259">
    <property type="entry name" value="AP2-like_int_N"/>
</dbReference>
<dbReference type="PANTHER" id="PTHR30349">
    <property type="entry name" value="PHAGE INTEGRASE-RELATED"/>
    <property type="match status" value="1"/>
</dbReference>
<dbReference type="Pfam" id="PF14657">
    <property type="entry name" value="Arm-DNA-bind_4"/>
    <property type="match status" value="1"/>
</dbReference>
<dbReference type="GO" id="GO:0006310">
    <property type="term" value="P:DNA recombination"/>
    <property type="evidence" value="ECO:0007669"/>
    <property type="project" value="UniProtKB-KW"/>
</dbReference>
<organism evidence="8 9">
    <name type="scientific">Ureibacillus acetophenoni</name>
    <dbReference type="NCBI Taxonomy" id="614649"/>
    <lineage>
        <taxon>Bacteria</taxon>
        <taxon>Bacillati</taxon>
        <taxon>Bacillota</taxon>
        <taxon>Bacilli</taxon>
        <taxon>Bacillales</taxon>
        <taxon>Caryophanaceae</taxon>
        <taxon>Ureibacillus</taxon>
    </lineage>
</organism>
<reference evidence="9" key="1">
    <citation type="submission" date="2017-08" db="EMBL/GenBank/DDBJ databases">
        <authorList>
            <person name="Varghese N."/>
            <person name="Submissions S."/>
        </authorList>
    </citation>
    <scope>NUCLEOTIDE SEQUENCE [LARGE SCALE GENOMIC DNA]</scope>
    <source>
        <strain evidence="9">JC23</strain>
    </source>
</reference>
<dbReference type="PANTHER" id="PTHR30349:SF64">
    <property type="entry name" value="PROPHAGE INTEGRASE INTD-RELATED"/>
    <property type="match status" value="1"/>
</dbReference>
<dbReference type="InterPro" id="IPR011010">
    <property type="entry name" value="DNA_brk_join_enz"/>
</dbReference>
<keyword evidence="3 5" id="KW-0238">DNA-binding</keyword>
<sequence length="371" mass="43032">MSIYVDKERGTYYIAYSYTNDYGLRTQFRKRGFKTKKEAEKILTEFKNDLFKGTLIIPSKIQLSDYITKWLRANEYTYADQTFRLYEGVINNHINPFLGNVIISKIKTQHIQGFIKNLYEKELKVPTIIRILGILTTCLNSAVNEGLIRENAATKVKKPTKHPKEMKFWNVDHILSFLKTAKDDPLYMVFFLAIMTGLRRGEILGLRWKDVNFDDQVLSIYQTVDNTGRIKMGTKTLKSTRTIAISDKTVEELKKHKQIVESRMEELEIFYGDLDVINCTSKGTPLSPRNVNRSFKRLVKKAGVPDIRFHDLRHTHVALMISQNEPVKLISERLGHSKINITMDTYGHILPTMQQEAANRLDDTLFNKNDE</sequence>
<dbReference type="Gene3D" id="1.10.150.130">
    <property type="match status" value="1"/>
</dbReference>
<dbReference type="Proteomes" id="UP000219252">
    <property type="component" value="Unassembled WGS sequence"/>
</dbReference>
<gene>
    <name evidence="8" type="ORF">SAMN05877842_12035</name>
</gene>
<dbReference type="InterPro" id="IPR010998">
    <property type="entry name" value="Integrase_recombinase_N"/>
</dbReference>
<dbReference type="InterPro" id="IPR050090">
    <property type="entry name" value="Tyrosine_recombinase_XerCD"/>
</dbReference>
<dbReference type="Gene3D" id="1.10.443.10">
    <property type="entry name" value="Intergrase catalytic core"/>
    <property type="match status" value="1"/>
</dbReference>